<reference evidence="3 4" key="1">
    <citation type="submission" date="2023-06" db="EMBL/GenBank/DDBJ databases">
        <title>Draft genome sequence of Gleimia hominis type strain CCUG 57540T.</title>
        <authorList>
            <person name="Salva-Serra F."/>
            <person name="Cardew S."/>
            <person name="Jensie Markopoulos S."/>
            <person name="Ohlen M."/>
            <person name="Inganas E."/>
            <person name="Svensson-Stadler L."/>
            <person name="Moore E.R.B."/>
        </authorList>
    </citation>
    <scope>NUCLEOTIDE SEQUENCE [LARGE SCALE GENOMIC DNA]</scope>
    <source>
        <strain evidence="3 4">CCUG 57540</strain>
    </source>
</reference>
<evidence type="ECO:0000256" key="1">
    <source>
        <dbReference type="ARBA" id="ARBA00006479"/>
    </source>
</evidence>
<proteinExistence type="inferred from homology"/>
<comment type="similarity">
    <text evidence="1">Belongs to the ROK (NagC/XylR) family.</text>
</comment>
<dbReference type="InterPro" id="IPR043129">
    <property type="entry name" value="ATPase_NBD"/>
</dbReference>
<organism evidence="3 4">
    <name type="scientific">Gleimia hominis</name>
    <dbReference type="NCBI Taxonomy" id="595468"/>
    <lineage>
        <taxon>Bacteria</taxon>
        <taxon>Bacillati</taxon>
        <taxon>Actinomycetota</taxon>
        <taxon>Actinomycetes</taxon>
        <taxon>Actinomycetales</taxon>
        <taxon>Actinomycetaceae</taxon>
        <taxon>Gleimia</taxon>
    </lineage>
</organism>
<dbReference type="Pfam" id="PF00480">
    <property type="entry name" value="ROK"/>
    <property type="match status" value="1"/>
</dbReference>
<dbReference type="InterPro" id="IPR036388">
    <property type="entry name" value="WH-like_DNA-bd_sf"/>
</dbReference>
<evidence type="ECO:0000256" key="2">
    <source>
        <dbReference type="SAM" id="MobiDB-lite"/>
    </source>
</evidence>
<keyword evidence="4" id="KW-1185">Reference proteome</keyword>
<dbReference type="Proteomes" id="UP001247542">
    <property type="component" value="Unassembled WGS sequence"/>
</dbReference>
<dbReference type="SUPFAM" id="SSF53067">
    <property type="entry name" value="Actin-like ATPase domain"/>
    <property type="match status" value="1"/>
</dbReference>
<protein>
    <submittedName>
        <fullName evidence="3">ROK family protein</fullName>
    </submittedName>
</protein>
<dbReference type="PANTHER" id="PTHR18964:SF149">
    <property type="entry name" value="BIFUNCTIONAL UDP-N-ACETYLGLUCOSAMINE 2-EPIMERASE_N-ACETYLMANNOSAMINE KINASE"/>
    <property type="match status" value="1"/>
</dbReference>
<accession>A0ABU3I811</accession>
<name>A0ABU3I811_9ACTO</name>
<evidence type="ECO:0000313" key="3">
    <source>
        <dbReference type="EMBL" id="MDT3766517.1"/>
    </source>
</evidence>
<gene>
    <name evidence="3" type="ORF">QS713_00305</name>
</gene>
<feature type="region of interest" description="Disordered" evidence="2">
    <location>
        <begin position="1"/>
        <end position="54"/>
    </location>
</feature>
<dbReference type="Gene3D" id="3.30.420.40">
    <property type="match status" value="2"/>
</dbReference>
<dbReference type="PANTHER" id="PTHR18964">
    <property type="entry name" value="ROK (REPRESSOR, ORF, KINASE) FAMILY"/>
    <property type="match status" value="1"/>
</dbReference>
<dbReference type="RefSeq" id="WP_313271489.1">
    <property type="nucleotide sequence ID" value="NZ_JASXSX010000001.1"/>
</dbReference>
<dbReference type="Gene3D" id="1.10.10.10">
    <property type="entry name" value="Winged helix-like DNA-binding domain superfamily/Winged helix DNA-binding domain"/>
    <property type="match status" value="1"/>
</dbReference>
<comment type="caution">
    <text evidence="3">The sequence shown here is derived from an EMBL/GenBank/DDBJ whole genome shotgun (WGS) entry which is preliminary data.</text>
</comment>
<evidence type="ECO:0000313" key="4">
    <source>
        <dbReference type="Proteomes" id="UP001247542"/>
    </source>
</evidence>
<dbReference type="InterPro" id="IPR000600">
    <property type="entry name" value="ROK"/>
</dbReference>
<sequence>MSSNHGNPRTQRAPRTTSRPQARTDSKQETQHAPQGKAKSKTQRAPQGAPRRVQRRVNLLNTFRQLTSAQTISTLSTQINVSRPAVERIVADLDNLGWVKQLAPDNSFGRPATRWTLDADTVHVLGLDIGAHHCTAMVCDLFGEVLSELTVDLDAKTPAKQRLLDATEAGCEAVKAADLSIEEITLCAVASPGVVNEGVVTYYGGSGMPDWRGTDIAQEVSGVLHCETVVAGDCALGALGESWRGAAEGHDDVVYILSGERTGGAAIINGQIHRGLQGAAGLIGELSPIRWKDIEAETCAKRVYETDEITSRTEIFNAARTGDAKAVSVIEDFADALSLGAAAMVLTLAPSHLVVGGKYSAFSDLFLERFVNNLQHWCPVMPQVSASALGPRAICLGALRLGLDTLFEYLENTALAGDVFPSAEGFKKQFQA</sequence>
<dbReference type="CDD" id="cd23763">
    <property type="entry name" value="ASKHA_ATPase_ROK"/>
    <property type="match status" value="1"/>
</dbReference>
<feature type="compositionally biased region" description="Polar residues" evidence="2">
    <location>
        <begin position="1"/>
        <end position="21"/>
    </location>
</feature>
<dbReference type="EMBL" id="JASXSX010000001">
    <property type="protein sequence ID" value="MDT3766517.1"/>
    <property type="molecule type" value="Genomic_DNA"/>
</dbReference>